<evidence type="ECO:0000256" key="1">
    <source>
        <dbReference type="ARBA" id="ARBA00004370"/>
    </source>
</evidence>
<dbReference type="Pfam" id="PF02518">
    <property type="entry name" value="HATPase_c"/>
    <property type="match status" value="1"/>
</dbReference>
<dbReference type="PROSITE" id="PS50885">
    <property type="entry name" value="HAMP"/>
    <property type="match status" value="1"/>
</dbReference>
<proteinExistence type="predicted"/>
<dbReference type="InterPro" id="IPR010559">
    <property type="entry name" value="Sig_transdc_His_kin_internal"/>
</dbReference>
<dbReference type="GO" id="GO:0000155">
    <property type="term" value="F:phosphorelay sensor kinase activity"/>
    <property type="evidence" value="ECO:0007669"/>
    <property type="project" value="InterPro"/>
</dbReference>
<feature type="transmembrane region" description="Helical" evidence="5">
    <location>
        <begin position="282"/>
        <end position="302"/>
    </location>
</feature>
<evidence type="ECO:0000313" key="8">
    <source>
        <dbReference type="Proteomes" id="UP000261257"/>
    </source>
</evidence>
<gene>
    <name evidence="7" type="ORF">DXC39_28400</name>
</gene>
<keyword evidence="5" id="KW-0812">Transmembrane</keyword>
<keyword evidence="5" id="KW-1133">Transmembrane helix</keyword>
<evidence type="ECO:0000256" key="3">
    <source>
        <dbReference type="ARBA" id="ARBA00022679"/>
    </source>
</evidence>
<dbReference type="SUPFAM" id="SSF55874">
    <property type="entry name" value="ATPase domain of HSP90 chaperone/DNA topoisomerase II/histidine kinase"/>
    <property type="match status" value="1"/>
</dbReference>
<keyword evidence="2" id="KW-0597">Phosphoprotein</keyword>
<dbReference type="GO" id="GO:0016020">
    <property type="term" value="C:membrane"/>
    <property type="evidence" value="ECO:0007669"/>
    <property type="project" value="UniProtKB-SubCell"/>
</dbReference>
<dbReference type="PANTHER" id="PTHR34220">
    <property type="entry name" value="SENSOR HISTIDINE KINASE YPDA"/>
    <property type="match status" value="1"/>
</dbReference>
<dbReference type="EMBL" id="QSSQ01000047">
    <property type="protein sequence ID" value="RGL95148.1"/>
    <property type="molecule type" value="Genomic_DNA"/>
</dbReference>
<keyword evidence="3" id="KW-0808">Transferase</keyword>
<dbReference type="Gene3D" id="6.10.340.10">
    <property type="match status" value="1"/>
</dbReference>
<organism evidence="7 8">
    <name type="scientific">Hungatella hathewayi</name>
    <dbReference type="NCBI Taxonomy" id="154046"/>
    <lineage>
        <taxon>Bacteria</taxon>
        <taxon>Bacillati</taxon>
        <taxon>Bacillota</taxon>
        <taxon>Clostridia</taxon>
        <taxon>Lachnospirales</taxon>
        <taxon>Lachnospiraceae</taxon>
        <taxon>Hungatella</taxon>
    </lineage>
</organism>
<dbReference type="InterPro" id="IPR036890">
    <property type="entry name" value="HATPase_C_sf"/>
</dbReference>
<evidence type="ECO:0000256" key="2">
    <source>
        <dbReference type="ARBA" id="ARBA00022553"/>
    </source>
</evidence>
<evidence type="ECO:0000313" key="7">
    <source>
        <dbReference type="EMBL" id="RGL95148.1"/>
    </source>
</evidence>
<dbReference type="Proteomes" id="UP000261257">
    <property type="component" value="Unassembled WGS sequence"/>
</dbReference>
<evidence type="ECO:0000259" key="6">
    <source>
        <dbReference type="PROSITE" id="PS50885"/>
    </source>
</evidence>
<dbReference type="Pfam" id="PF06580">
    <property type="entry name" value="His_kinase"/>
    <property type="match status" value="1"/>
</dbReference>
<accession>A0A3E4TTR9</accession>
<comment type="caution">
    <text evidence="7">The sequence shown here is derived from an EMBL/GenBank/DDBJ whole genome shotgun (WGS) entry which is preliminary data.</text>
</comment>
<keyword evidence="5" id="KW-0472">Membrane</keyword>
<sequence>MRGFMKRGSIFNRFLLLIIIVIIIPMILIYAVSSSVLIANLHNNYNDTVNAAAYSASRSIRDVVRSVIDTSVSVVGNVKIREFLTCDKENDNYLELHRSAKNSVETYYVNNNYISHIQIMSIQEDRNLSTDSKNVYSFKEEEKERMKESQGTWFWTHESNGKVSIYRIMRNVNNVSEKLGYIKIVLNEESIERKLLTNDSRIKFNYFLLDMDSGELVMSSDIQLDDMVKEIFRGNQKRIKQDSGFVLQKDNQYVVFTELGIKSLTLITVAKDQSMYYTMMKYGIILLFIILFTIAAGLYAGIYRKHIAVPLMTLSSHMKQINPESGVPLQVDVEAEGEVKELVDTFNAMSNQLNYLYETNYKNELKLRDANLLLLNSEMNPHFLYNVLDSVRWMVEMDQKEAATGMIQNLSEMFRLSLELSESSVISLGKELEHLEKYVSIEKYRFGDKIRIQMNIQDNIQHIQVIKFILQPLIENALVHGISKFSGYGNVLVSVYLSGDELVYDVRDDGCGADPERIQQILNSTLIKQNSLEGFALENIQARLHLRYGEEYGIVYRPREGGGSIFIVKQPVVT</sequence>
<dbReference type="InterPro" id="IPR003660">
    <property type="entry name" value="HAMP_dom"/>
</dbReference>
<comment type="subcellular location">
    <subcellularLocation>
        <location evidence="1">Membrane</location>
    </subcellularLocation>
</comment>
<feature type="transmembrane region" description="Helical" evidence="5">
    <location>
        <begin position="12"/>
        <end position="32"/>
    </location>
</feature>
<name>A0A3E4TTR9_9FIRM</name>
<keyword evidence="4" id="KW-0418">Kinase</keyword>
<dbReference type="InterPro" id="IPR050640">
    <property type="entry name" value="Bact_2-comp_sensor_kinase"/>
</dbReference>
<reference evidence="7 8" key="1">
    <citation type="submission" date="2018-08" db="EMBL/GenBank/DDBJ databases">
        <title>A genome reference for cultivated species of the human gut microbiota.</title>
        <authorList>
            <person name="Zou Y."/>
            <person name="Xue W."/>
            <person name="Luo G."/>
        </authorList>
    </citation>
    <scope>NUCLEOTIDE SEQUENCE [LARGE SCALE GENOMIC DNA]</scope>
    <source>
        <strain evidence="7 8">TF05-11AC</strain>
    </source>
</reference>
<dbReference type="Gene3D" id="3.30.565.10">
    <property type="entry name" value="Histidine kinase-like ATPase, C-terminal domain"/>
    <property type="match status" value="1"/>
</dbReference>
<dbReference type="AlphaFoldDB" id="A0A3E4TTR9"/>
<evidence type="ECO:0000256" key="4">
    <source>
        <dbReference type="ARBA" id="ARBA00022777"/>
    </source>
</evidence>
<dbReference type="PANTHER" id="PTHR34220:SF7">
    <property type="entry name" value="SENSOR HISTIDINE KINASE YPDA"/>
    <property type="match status" value="1"/>
</dbReference>
<protein>
    <recommendedName>
        <fullName evidence="6">HAMP domain-containing protein</fullName>
    </recommendedName>
</protein>
<evidence type="ECO:0000256" key="5">
    <source>
        <dbReference type="SAM" id="Phobius"/>
    </source>
</evidence>
<feature type="domain" description="HAMP" evidence="6">
    <location>
        <begin position="305"/>
        <end position="358"/>
    </location>
</feature>
<dbReference type="InterPro" id="IPR003594">
    <property type="entry name" value="HATPase_dom"/>
</dbReference>